<dbReference type="InterPro" id="IPR013766">
    <property type="entry name" value="Thioredoxin_domain"/>
</dbReference>
<dbReference type="Pfam" id="PF00085">
    <property type="entry name" value="Thioredoxin"/>
    <property type="match status" value="1"/>
</dbReference>
<evidence type="ECO:0000259" key="1">
    <source>
        <dbReference type="PROSITE" id="PS51352"/>
    </source>
</evidence>
<dbReference type="PANTHER" id="PTHR45815:SF3">
    <property type="entry name" value="PROTEIN DISULFIDE-ISOMERASE A6"/>
    <property type="match status" value="1"/>
</dbReference>
<dbReference type="InterPro" id="IPR036249">
    <property type="entry name" value="Thioredoxin-like_sf"/>
</dbReference>
<dbReference type="GO" id="GO:0015035">
    <property type="term" value="F:protein-disulfide reductase activity"/>
    <property type="evidence" value="ECO:0007669"/>
    <property type="project" value="TreeGrafter"/>
</dbReference>
<evidence type="ECO:0000313" key="3">
    <source>
        <dbReference type="Proteomes" id="UP000232615"/>
    </source>
</evidence>
<dbReference type="Gene3D" id="3.40.30.10">
    <property type="entry name" value="Glutaredoxin"/>
    <property type="match status" value="1"/>
</dbReference>
<name>V9SF69_9VIRU</name>
<protein>
    <submittedName>
        <fullName evidence="2">Thioredoxin</fullName>
    </submittedName>
</protein>
<organism evidence="2 3">
    <name type="scientific">Tunisvirus fontaine2</name>
    <dbReference type="NCBI Taxonomy" id="1421067"/>
    <lineage>
        <taxon>Viruses</taxon>
        <taxon>Varidnaviria</taxon>
        <taxon>Bamfordvirae</taxon>
        <taxon>Nucleocytoviricota</taxon>
        <taxon>Megaviricetes</taxon>
        <taxon>Pimascovirales</taxon>
        <taxon>Pimascovirales incertae sedis</taxon>
        <taxon>Marseilleviridae</taxon>
        <taxon>Losannavirus</taxon>
        <taxon>Losannavirus tunisense</taxon>
    </lineage>
</organism>
<dbReference type="PROSITE" id="PS51352">
    <property type="entry name" value="THIOREDOXIN_2"/>
    <property type="match status" value="1"/>
</dbReference>
<feature type="domain" description="Thioredoxin" evidence="1">
    <location>
        <begin position="9"/>
        <end position="141"/>
    </location>
</feature>
<dbReference type="EMBL" id="KF483846">
    <property type="protein sequence ID" value="AHC54966.1"/>
    <property type="molecule type" value="Genomic_DNA"/>
</dbReference>
<reference evidence="2 3" key="1">
    <citation type="journal article" date="2014" name="Arch. Virol.">
        <title>Complete genome sequence of Tunisvirus, a new member of the proposed family Marseilleviridae.</title>
        <authorList>
            <person name="Aherfi S."/>
            <person name="Boughalmi M."/>
            <person name="Pagnier I."/>
            <person name="Fournous G."/>
            <person name="La Scola B."/>
            <person name="Raoult D."/>
            <person name="Colson P."/>
        </authorList>
    </citation>
    <scope>NUCLEOTIDE SEQUENCE [LARGE SCALE GENOMIC DNA]</scope>
    <source>
        <strain evidence="2 3">U484</strain>
    </source>
</reference>
<sequence length="141" mass="15789">MEDEGKLVFLEDELVPVEELETHLFDKKFVKSLSDKDFDSSGDLKKKGCAWVVFYAPWCGHCKALAPDWNKFAEVAGFADVYTVNSDDEKQLISRLNSLVPGFVEGFPTIVAYKNGSAVQTYMGDRSSKALVREAMLVCHQ</sequence>
<dbReference type="CDD" id="cd02961">
    <property type="entry name" value="PDI_a_family"/>
    <property type="match status" value="1"/>
</dbReference>
<dbReference type="GO" id="GO:0034976">
    <property type="term" value="P:response to endoplasmic reticulum stress"/>
    <property type="evidence" value="ECO:0007669"/>
    <property type="project" value="TreeGrafter"/>
</dbReference>
<dbReference type="Proteomes" id="UP000232615">
    <property type="component" value="Segment"/>
</dbReference>
<evidence type="ECO:0000313" key="2">
    <source>
        <dbReference type="EMBL" id="AHC54966.1"/>
    </source>
</evidence>
<accession>V9SF69</accession>
<proteinExistence type="predicted"/>
<dbReference type="PANTHER" id="PTHR45815">
    <property type="entry name" value="PROTEIN DISULFIDE-ISOMERASE A6"/>
    <property type="match status" value="1"/>
</dbReference>
<dbReference type="PRINTS" id="PR00421">
    <property type="entry name" value="THIOREDOXIN"/>
</dbReference>
<keyword evidence="3" id="KW-1185">Reference proteome</keyword>
<dbReference type="SUPFAM" id="SSF52833">
    <property type="entry name" value="Thioredoxin-like"/>
    <property type="match status" value="1"/>
</dbReference>
<gene>
    <name evidence="2" type="ORF">TNS_ORF248</name>
</gene>